<evidence type="ECO:0000256" key="6">
    <source>
        <dbReference type="ARBA" id="ARBA00023098"/>
    </source>
</evidence>
<evidence type="ECO:0000256" key="9">
    <source>
        <dbReference type="ARBA" id="ARBA00023264"/>
    </source>
</evidence>
<keyword evidence="5 10" id="KW-1133">Transmembrane helix</keyword>
<dbReference type="EMBL" id="AABTCC010000010">
    <property type="protein sequence ID" value="EAI8859100.1"/>
    <property type="molecule type" value="Genomic_DNA"/>
</dbReference>
<protein>
    <recommendedName>
        <fullName evidence="10">Glycerol-3-phosphate acyltransferase</fullName>
    </recommendedName>
    <alternativeName>
        <fullName evidence="10">Acyl-PO4 G3P acyltransferase</fullName>
    </alternativeName>
    <alternativeName>
        <fullName evidence="10">Acyl-phosphate--glycerol-3-phosphate acyltransferase</fullName>
    </alternativeName>
    <alternativeName>
        <fullName evidence="10">G3P acyltransferase</fullName>
        <shortName evidence="10">GPAT</shortName>
        <ecNumber evidence="10">2.3.1.275</ecNumber>
    </alternativeName>
    <alternativeName>
        <fullName evidence="10">Lysophosphatidic acid synthase</fullName>
        <shortName evidence="10">LPA synthase</shortName>
    </alternativeName>
</protein>
<name>A0A5L8KHD3_CAMFE</name>
<dbReference type="GO" id="GO:0005886">
    <property type="term" value="C:plasma membrane"/>
    <property type="evidence" value="ECO:0007669"/>
    <property type="project" value="UniProtKB-SubCell"/>
</dbReference>
<feature type="transmembrane region" description="Helical" evidence="10">
    <location>
        <begin position="119"/>
        <end position="140"/>
    </location>
</feature>
<keyword evidence="14" id="KW-0012">Acyltransferase</keyword>
<reference evidence="14 16" key="1">
    <citation type="submission" date="2018-05" db="EMBL/GenBank/DDBJ databases">
        <authorList>
            <consortium name="PulseNet: The National Subtyping Network for Foodborne Disease Surveillance"/>
            <person name="Tarr C.L."/>
            <person name="Trees E."/>
            <person name="Katz L.S."/>
            <person name="Carleton-Romer H.A."/>
            <person name="Stroika S."/>
            <person name="Kucerova Z."/>
            <person name="Roache K.F."/>
            <person name="Sabol A.L."/>
            <person name="Besser J."/>
            <person name="Gerner-Smidt P."/>
        </authorList>
    </citation>
    <scope>NUCLEOTIDE SEQUENCE</scope>
    <source>
        <strain evidence="13">2014D-0197</strain>
        <strain evidence="11 16">2016D-0221</strain>
        <strain evidence="14">D4313</strain>
        <strain evidence="12 15">PNUSAC001503</strain>
    </source>
</reference>
<evidence type="ECO:0000313" key="15">
    <source>
        <dbReference type="Proteomes" id="UP000535509"/>
    </source>
</evidence>
<dbReference type="EMBL" id="AACCXM010000002">
    <property type="protein sequence ID" value="EAK0468396.1"/>
    <property type="molecule type" value="Genomic_DNA"/>
</dbReference>
<evidence type="ECO:0000313" key="14">
    <source>
        <dbReference type="EMBL" id="EAK0468396.1"/>
    </source>
</evidence>
<dbReference type="EC" id="2.3.1.275" evidence="10"/>
<comment type="subunit">
    <text evidence="10">Probably interacts with PlsX.</text>
</comment>
<dbReference type="Proteomes" id="UP000557842">
    <property type="component" value="Unassembled WGS sequence"/>
</dbReference>
<dbReference type="PANTHER" id="PTHR30309:SF0">
    <property type="entry name" value="GLYCEROL-3-PHOSPHATE ACYLTRANSFERASE-RELATED"/>
    <property type="match status" value="1"/>
</dbReference>
<evidence type="ECO:0000256" key="4">
    <source>
        <dbReference type="ARBA" id="ARBA00022692"/>
    </source>
</evidence>
<feature type="transmembrane region" description="Helical" evidence="10">
    <location>
        <begin position="172"/>
        <end position="190"/>
    </location>
</feature>
<dbReference type="UniPathway" id="UPA00085"/>
<evidence type="ECO:0000256" key="5">
    <source>
        <dbReference type="ARBA" id="ARBA00022989"/>
    </source>
</evidence>
<comment type="caution">
    <text evidence="14">The sequence shown here is derived from an EMBL/GenBank/DDBJ whole genome shotgun (WGS) entry which is preliminary data.</text>
</comment>
<keyword evidence="3 10" id="KW-0808">Transferase</keyword>
<evidence type="ECO:0000313" key="13">
    <source>
        <dbReference type="EMBL" id="EAK0452783.1"/>
    </source>
</evidence>
<keyword evidence="8 10" id="KW-0594">Phospholipid biosynthesis</keyword>
<keyword evidence="2 10" id="KW-0444">Lipid biosynthesis</keyword>
<dbReference type="EMBL" id="AACCXK010000005">
    <property type="protein sequence ID" value="EAK0452783.1"/>
    <property type="molecule type" value="Genomic_DNA"/>
</dbReference>
<dbReference type="GO" id="GO:0043772">
    <property type="term" value="F:acyl-phosphate glycerol-3-phosphate acyltransferase activity"/>
    <property type="evidence" value="ECO:0007669"/>
    <property type="project" value="UniProtKB-UniRule"/>
</dbReference>
<keyword evidence="15" id="KW-1185">Reference proteome</keyword>
<evidence type="ECO:0000256" key="3">
    <source>
        <dbReference type="ARBA" id="ARBA00022679"/>
    </source>
</evidence>
<keyword evidence="7 10" id="KW-0472">Membrane</keyword>
<keyword evidence="6 10" id="KW-0443">Lipid metabolism</keyword>
<keyword evidence="1 10" id="KW-1003">Cell membrane</keyword>
<evidence type="ECO:0000313" key="11">
    <source>
        <dbReference type="EMBL" id="EAI5407383.1"/>
    </source>
</evidence>
<feature type="transmembrane region" description="Helical" evidence="10">
    <location>
        <begin position="60"/>
        <end position="83"/>
    </location>
</feature>
<evidence type="ECO:0000256" key="10">
    <source>
        <dbReference type="HAMAP-Rule" id="MF_01043"/>
    </source>
</evidence>
<dbReference type="InterPro" id="IPR003811">
    <property type="entry name" value="G3P_acylTferase_PlsY"/>
</dbReference>
<keyword evidence="9 10" id="KW-1208">Phospholipid metabolism</keyword>
<evidence type="ECO:0000256" key="8">
    <source>
        <dbReference type="ARBA" id="ARBA00023209"/>
    </source>
</evidence>
<comment type="catalytic activity">
    <reaction evidence="10">
        <text>an acyl phosphate + sn-glycerol 3-phosphate = a 1-acyl-sn-glycero-3-phosphate + phosphate</text>
        <dbReference type="Rhea" id="RHEA:34075"/>
        <dbReference type="ChEBI" id="CHEBI:43474"/>
        <dbReference type="ChEBI" id="CHEBI:57597"/>
        <dbReference type="ChEBI" id="CHEBI:57970"/>
        <dbReference type="ChEBI" id="CHEBI:59918"/>
        <dbReference type="EC" id="2.3.1.275"/>
    </reaction>
</comment>
<keyword evidence="4 10" id="KW-0812">Transmembrane</keyword>
<dbReference type="PANTHER" id="PTHR30309">
    <property type="entry name" value="INNER MEMBRANE PROTEIN YGIH"/>
    <property type="match status" value="1"/>
</dbReference>
<dbReference type="GeneID" id="61064084"/>
<dbReference type="HAMAP" id="MF_01043">
    <property type="entry name" value="PlsY"/>
    <property type="match status" value="1"/>
</dbReference>
<feature type="transmembrane region" description="Helical" evidence="10">
    <location>
        <begin position="146"/>
        <end position="165"/>
    </location>
</feature>
<sequence length="205" mass="22277">MNENIVAYVLAYLIGAIPFGLILGRIFGKVNITKEGSCSIGATNVLRVLKSSNPNLAKKLAVLTVVCDAFKAFIPMVVAKVVFDLSDQTIWTMAVLSVIGHCFSPYLKFEGGKGVATGAGALIYFLPLEIICALGIWFIIGKVLKISSLASLLALFTLIGTSFIFHYEMPVINTHAPIFIISFVVLYKHIPNIKRLLSGSEKRVI</sequence>
<comment type="pathway">
    <text evidence="10">Lipid metabolism; phospholipid metabolism.</text>
</comment>
<organism evidence="14">
    <name type="scientific">Campylobacter fetus</name>
    <dbReference type="NCBI Taxonomy" id="196"/>
    <lineage>
        <taxon>Bacteria</taxon>
        <taxon>Pseudomonadati</taxon>
        <taxon>Campylobacterota</taxon>
        <taxon>Epsilonproteobacteria</taxon>
        <taxon>Campylobacterales</taxon>
        <taxon>Campylobacteraceae</taxon>
        <taxon>Campylobacter</taxon>
    </lineage>
</organism>
<feature type="transmembrane region" description="Helical" evidence="10">
    <location>
        <begin position="6"/>
        <end position="27"/>
    </location>
</feature>
<dbReference type="Proteomes" id="UP000535509">
    <property type="component" value="Unassembled WGS sequence"/>
</dbReference>
<dbReference type="Pfam" id="PF02660">
    <property type="entry name" value="G3P_acyltransf"/>
    <property type="match status" value="1"/>
</dbReference>
<comment type="similarity">
    <text evidence="10">Belongs to the PlsY family.</text>
</comment>
<dbReference type="OMA" id="PVWLGFK"/>
<feature type="transmembrane region" description="Helical" evidence="10">
    <location>
        <begin position="89"/>
        <end position="107"/>
    </location>
</feature>
<dbReference type="SMART" id="SM01207">
    <property type="entry name" value="G3P_acyltransf"/>
    <property type="match status" value="1"/>
</dbReference>
<dbReference type="AlphaFoldDB" id="A0A5L8KHD3"/>
<evidence type="ECO:0000256" key="2">
    <source>
        <dbReference type="ARBA" id="ARBA00022516"/>
    </source>
</evidence>
<accession>A0A5L8KHD3</accession>
<gene>
    <name evidence="10 14" type="primary">plsY</name>
    <name evidence="13" type="ORF">AAH17_03830</name>
    <name evidence="14" type="ORF">AAH24_03290</name>
    <name evidence="11" type="ORF">BVH53_01485</name>
    <name evidence="12" type="ORF">CX802_04475</name>
</gene>
<dbReference type="GO" id="GO:0008654">
    <property type="term" value="P:phospholipid biosynthetic process"/>
    <property type="evidence" value="ECO:0007669"/>
    <property type="project" value="UniProtKB-UniRule"/>
</dbReference>
<evidence type="ECO:0000313" key="16">
    <source>
        <dbReference type="Proteomes" id="UP000557842"/>
    </source>
</evidence>
<evidence type="ECO:0000256" key="1">
    <source>
        <dbReference type="ARBA" id="ARBA00022475"/>
    </source>
</evidence>
<dbReference type="NCBIfam" id="TIGR00023">
    <property type="entry name" value="glycerol-3-phosphate 1-O-acyltransferase PlsY"/>
    <property type="match status" value="1"/>
</dbReference>
<evidence type="ECO:0000256" key="7">
    <source>
        <dbReference type="ARBA" id="ARBA00023136"/>
    </source>
</evidence>
<dbReference type="EMBL" id="AABQDW010000002">
    <property type="protein sequence ID" value="EAI5407383.1"/>
    <property type="molecule type" value="Genomic_DNA"/>
</dbReference>
<evidence type="ECO:0000313" key="12">
    <source>
        <dbReference type="EMBL" id="EAI8859100.1"/>
    </source>
</evidence>
<dbReference type="RefSeq" id="WP_002848297.1">
    <property type="nucleotide sequence ID" value="NZ_AABUZP020000024.1"/>
</dbReference>
<comment type="function">
    <text evidence="10">Catalyzes the transfer of an acyl group from acyl-phosphate (acyl-PO(4)) to glycerol-3-phosphate (G3P) to form lysophosphatidic acid (LPA). This enzyme utilizes acyl-phosphate as fatty acyl donor, but not acyl-CoA or acyl-ACP.</text>
</comment>
<proteinExistence type="inferred from homology"/>
<comment type="subcellular location">
    <subcellularLocation>
        <location evidence="10">Cell membrane</location>
        <topology evidence="10">Multi-pass membrane protein</topology>
    </subcellularLocation>
</comment>